<keyword evidence="10" id="KW-1185">Reference proteome</keyword>
<evidence type="ECO:0000256" key="2">
    <source>
        <dbReference type="ARBA" id="ARBA00022448"/>
    </source>
</evidence>
<feature type="transmembrane region" description="Helical" evidence="7">
    <location>
        <begin position="42"/>
        <end position="64"/>
    </location>
</feature>
<evidence type="ECO:0000313" key="9">
    <source>
        <dbReference type="EMBL" id="CEN61870.1"/>
    </source>
</evidence>
<dbReference type="GO" id="GO:0022857">
    <property type="term" value="F:transmembrane transporter activity"/>
    <property type="evidence" value="ECO:0007669"/>
    <property type="project" value="InterPro"/>
</dbReference>
<evidence type="ECO:0000256" key="1">
    <source>
        <dbReference type="ARBA" id="ARBA00004141"/>
    </source>
</evidence>
<dbReference type="FunFam" id="1.20.1250.20:FF:000295">
    <property type="entry name" value="Unplaced genomic scaffold supercont1.7, whole genome shotgun sequence"/>
    <property type="match status" value="1"/>
</dbReference>
<dbReference type="GO" id="GO:0016020">
    <property type="term" value="C:membrane"/>
    <property type="evidence" value="ECO:0007669"/>
    <property type="project" value="UniProtKB-SubCell"/>
</dbReference>
<evidence type="ECO:0000256" key="4">
    <source>
        <dbReference type="ARBA" id="ARBA00022989"/>
    </source>
</evidence>
<proteinExistence type="inferred from homology"/>
<comment type="subcellular location">
    <subcellularLocation>
        <location evidence="1">Membrane</location>
        <topology evidence="1">Multi-pass membrane protein</topology>
    </subcellularLocation>
</comment>
<dbReference type="OrthoDB" id="4454541at2759"/>
<feature type="transmembrane region" description="Helical" evidence="7">
    <location>
        <begin position="171"/>
        <end position="190"/>
    </location>
</feature>
<feature type="transmembrane region" description="Helical" evidence="7">
    <location>
        <begin position="202"/>
        <end position="222"/>
    </location>
</feature>
<dbReference type="PANTHER" id="PTHR43791">
    <property type="entry name" value="PERMEASE-RELATED"/>
    <property type="match status" value="1"/>
</dbReference>
<name>A0A0U5CQQ6_ASPCI</name>
<dbReference type="OMA" id="MRVACWY"/>
<feature type="transmembrane region" description="Helical" evidence="7">
    <location>
        <begin position="138"/>
        <end position="159"/>
    </location>
</feature>
<dbReference type="Pfam" id="PF07690">
    <property type="entry name" value="MFS_1"/>
    <property type="match status" value="1"/>
</dbReference>
<dbReference type="InterPro" id="IPR036259">
    <property type="entry name" value="MFS_trans_sf"/>
</dbReference>
<evidence type="ECO:0000313" key="10">
    <source>
        <dbReference type="Proteomes" id="UP000054771"/>
    </source>
</evidence>
<dbReference type="InterPro" id="IPR020846">
    <property type="entry name" value="MFS_dom"/>
</dbReference>
<evidence type="ECO:0000259" key="8">
    <source>
        <dbReference type="PROSITE" id="PS50850"/>
    </source>
</evidence>
<comment type="similarity">
    <text evidence="6">Belongs to the major facilitator superfamily. Allantoate permease family.</text>
</comment>
<keyword evidence="4 7" id="KW-1133">Transmembrane helix</keyword>
<evidence type="ECO:0000256" key="6">
    <source>
        <dbReference type="ARBA" id="ARBA00037968"/>
    </source>
</evidence>
<dbReference type="EMBL" id="CDMC01000006">
    <property type="protein sequence ID" value="CEN61870.1"/>
    <property type="molecule type" value="Genomic_DNA"/>
</dbReference>
<reference evidence="10" key="1">
    <citation type="journal article" date="2016" name="Genome Announc.">
        <title>Draft genome sequences of fungus Aspergillus calidoustus.</title>
        <authorList>
            <person name="Horn F."/>
            <person name="Linde J."/>
            <person name="Mattern D.J."/>
            <person name="Walther G."/>
            <person name="Guthke R."/>
            <person name="Scherlach K."/>
            <person name="Martin K."/>
            <person name="Brakhage A.A."/>
            <person name="Petzke L."/>
            <person name="Valiante V."/>
        </authorList>
    </citation>
    <scope>NUCLEOTIDE SEQUENCE [LARGE SCALE GENOMIC DNA]</scope>
    <source>
        <strain evidence="10">SF006504</strain>
    </source>
</reference>
<dbReference type="PANTHER" id="PTHR43791:SF16">
    <property type="entry name" value="TRANSPORTER, PUTATIVE (AFU_ORTHOLOGUE AFUA_3G01840)-RELATED"/>
    <property type="match status" value="1"/>
</dbReference>
<dbReference type="Gene3D" id="1.20.1250.20">
    <property type="entry name" value="MFS general substrate transporter like domains"/>
    <property type="match status" value="2"/>
</dbReference>
<feature type="transmembrane region" description="Helical" evidence="7">
    <location>
        <begin position="271"/>
        <end position="295"/>
    </location>
</feature>
<dbReference type="AlphaFoldDB" id="A0A0U5CQQ6"/>
<feature type="transmembrane region" description="Helical" evidence="7">
    <location>
        <begin position="334"/>
        <end position="354"/>
    </location>
</feature>
<evidence type="ECO:0000256" key="3">
    <source>
        <dbReference type="ARBA" id="ARBA00022692"/>
    </source>
</evidence>
<evidence type="ECO:0000256" key="7">
    <source>
        <dbReference type="SAM" id="Phobius"/>
    </source>
</evidence>
<dbReference type="SUPFAM" id="SSF103473">
    <property type="entry name" value="MFS general substrate transporter"/>
    <property type="match status" value="1"/>
</dbReference>
<dbReference type="PROSITE" id="PS50850">
    <property type="entry name" value="MFS"/>
    <property type="match status" value="1"/>
</dbReference>
<dbReference type="STRING" id="454130.A0A0U5CQQ6"/>
<dbReference type="Proteomes" id="UP000054771">
    <property type="component" value="Unassembled WGS sequence"/>
</dbReference>
<feature type="transmembrane region" description="Helical" evidence="7">
    <location>
        <begin position="366"/>
        <end position="386"/>
    </location>
</feature>
<keyword evidence="5 7" id="KW-0472">Membrane</keyword>
<feature type="transmembrane region" description="Helical" evidence="7">
    <location>
        <begin position="307"/>
        <end position="328"/>
    </location>
</feature>
<keyword evidence="2" id="KW-0813">Transport</keyword>
<evidence type="ECO:0000256" key="5">
    <source>
        <dbReference type="ARBA" id="ARBA00023136"/>
    </source>
</evidence>
<protein>
    <recommendedName>
        <fullName evidence="8">Major facilitator superfamily (MFS) profile domain-containing protein</fullName>
    </recommendedName>
</protein>
<organism evidence="9 10">
    <name type="scientific">Aspergillus calidoustus</name>
    <dbReference type="NCBI Taxonomy" id="454130"/>
    <lineage>
        <taxon>Eukaryota</taxon>
        <taxon>Fungi</taxon>
        <taxon>Dikarya</taxon>
        <taxon>Ascomycota</taxon>
        <taxon>Pezizomycotina</taxon>
        <taxon>Eurotiomycetes</taxon>
        <taxon>Eurotiomycetidae</taxon>
        <taxon>Eurotiales</taxon>
        <taxon>Aspergillaceae</taxon>
        <taxon>Aspergillus</taxon>
        <taxon>Aspergillus subgen. Nidulantes</taxon>
    </lineage>
</organism>
<sequence>MSTTQAHHHDAKEDVIESFNIERVPITEEESKRIRRKIDRNILVVLIWLYFLQKFDKTVLGYAATFGLREDTGLTGYQYSLVSSIEPIAQLVWQPFSSFLIVKVPHRTLMPLLCLGWGISQACMAACHTFGGLMATRFFLGLFEAGCLPLFSVMTSHWYRRGEQPLRVAAWYSMNGVATMAAAAISYGLGHIESDIMKPWQIIFLFAGLLTIVSAPLAYWRVSDDIMSARFLTETEKAQALERVYANQTGTGNREFKMSHVWEALLEPKTWGWVAIAMLINVGAIVTTTFGPLLINGLGFDKYTSSLLNMPFGALQVIVILVASYLAQVARLKGAMIDCFVLPVIAGLVLLFVLPRDGSSQAALLAGYYLLAFLYGGNPLTVVWIVGNTAGSTKQSVVMSLYNGATSAGNVIGPLLMNKKDAPGYHPGLRACLGLFCALFFIVLLQWANLVWLNHLQARRRVQNGKEARIVDKSMKNHIEPQEKNGKIVGNDGKVDGQAGQVDAALLDLTDRQNDEFVYIY</sequence>
<keyword evidence="3 7" id="KW-0812">Transmembrane</keyword>
<accession>A0A0U5CQQ6</accession>
<dbReference type="InterPro" id="IPR011701">
    <property type="entry name" value="MFS"/>
</dbReference>
<gene>
    <name evidence="9" type="ORF">ASPCAL08518</name>
</gene>
<feature type="transmembrane region" description="Helical" evidence="7">
    <location>
        <begin position="433"/>
        <end position="453"/>
    </location>
</feature>
<dbReference type="FunFam" id="1.20.1250.20:FF:000064">
    <property type="entry name" value="MFS allantoate transporter"/>
    <property type="match status" value="1"/>
</dbReference>
<feature type="domain" description="Major facilitator superfamily (MFS) profile" evidence="8">
    <location>
        <begin position="42"/>
        <end position="461"/>
    </location>
</feature>